<dbReference type="Proteomes" id="UP000663929">
    <property type="component" value="Chromosome"/>
</dbReference>
<dbReference type="RefSeq" id="WP_237383265.1">
    <property type="nucleotide sequence ID" value="NZ_CP071793.1"/>
</dbReference>
<dbReference type="GO" id="GO:0008757">
    <property type="term" value="F:S-adenosylmethionine-dependent methyltransferase activity"/>
    <property type="evidence" value="ECO:0007669"/>
    <property type="project" value="InterPro"/>
</dbReference>
<dbReference type="Pfam" id="PF08241">
    <property type="entry name" value="Methyltransf_11"/>
    <property type="match status" value="1"/>
</dbReference>
<dbReference type="KEGG" id="scor:J3U87_11955"/>
<dbReference type="InterPro" id="IPR013216">
    <property type="entry name" value="Methyltransf_11"/>
</dbReference>
<reference evidence="2" key="1">
    <citation type="submission" date="2021-03" db="EMBL/GenBank/DDBJ databases">
        <title>Acanthopleuribacteraceae sp. M133.</title>
        <authorList>
            <person name="Wang G."/>
        </authorList>
    </citation>
    <scope>NUCLEOTIDE SEQUENCE</scope>
    <source>
        <strain evidence="2">M133</strain>
    </source>
</reference>
<sequence>MNIDRDIIELIALTRCPACKTNGSLVPTDKPAQFDLSMPLSDITIRCEQCDEPYPMTEDMIPIVWSPSLKQVFLDINKDPGDDSTTVSNMSANMTIYDKNSENYSKHARQKDTLSRRVKKSVEILFPDGKTEGALHLDWACGPGHVLSWLREFGFRQIGLDVSLVNLRNARRHTGCRVICGDASDMPFSNDTFQLVTEASALHHILDWKAAIRESCRITSADGAIVMDAEPSDLQMAWSPLAIAVFNARFPVYKVLSYFMKDKYIFRDTKQAKLNLLAEIHHQPGTGFPLDVLRDTFKEGGFLAEVVMSPDAEMKSRPNVTWKSILLNVLSARNPWNPKYGSFTTIATAKTKS</sequence>
<keyword evidence="2" id="KW-0489">Methyltransferase</keyword>
<dbReference type="InterPro" id="IPR029063">
    <property type="entry name" value="SAM-dependent_MTases_sf"/>
</dbReference>
<feature type="domain" description="Methyltransferase type 11" evidence="1">
    <location>
        <begin position="137"/>
        <end position="226"/>
    </location>
</feature>
<gene>
    <name evidence="2" type="ORF">J3U87_11955</name>
</gene>
<name>A0A8A4TT80_SULCO</name>
<dbReference type="AlphaFoldDB" id="A0A8A4TT80"/>
<dbReference type="EMBL" id="CP071793">
    <property type="protein sequence ID" value="QTD53166.1"/>
    <property type="molecule type" value="Genomic_DNA"/>
</dbReference>
<evidence type="ECO:0000259" key="1">
    <source>
        <dbReference type="Pfam" id="PF08241"/>
    </source>
</evidence>
<keyword evidence="3" id="KW-1185">Reference proteome</keyword>
<accession>A0A8A4TT80</accession>
<dbReference type="SUPFAM" id="SSF53335">
    <property type="entry name" value="S-adenosyl-L-methionine-dependent methyltransferases"/>
    <property type="match status" value="1"/>
</dbReference>
<dbReference type="PANTHER" id="PTHR43591:SF24">
    <property type="entry name" value="2-METHOXY-6-POLYPRENYL-1,4-BENZOQUINOL METHYLASE, MITOCHONDRIAL"/>
    <property type="match status" value="1"/>
</dbReference>
<organism evidence="2 3">
    <name type="scientific">Sulfidibacter corallicola</name>
    <dbReference type="NCBI Taxonomy" id="2818388"/>
    <lineage>
        <taxon>Bacteria</taxon>
        <taxon>Pseudomonadati</taxon>
        <taxon>Acidobacteriota</taxon>
        <taxon>Holophagae</taxon>
        <taxon>Acanthopleuribacterales</taxon>
        <taxon>Acanthopleuribacteraceae</taxon>
        <taxon>Sulfidibacter</taxon>
    </lineage>
</organism>
<dbReference type="PANTHER" id="PTHR43591">
    <property type="entry name" value="METHYLTRANSFERASE"/>
    <property type="match status" value="1"/>
</dbReference>
<evidence type="ECO:0000313" key="2">
    <source>
        <dbReference type="EMBL" id="QTD53166.1"/>
    </source>
</evidence>
<protein>
    <submittedName>
        <fullName evidence="2">Class I SAM-dependent methyltransferase</fullName>
    </submittedName>
</protein>
<evidence type="ECO:0000313" key="3">
    <source>
        <dbReference type="Proteomes" id="UP000663929"/>
    </source>
</evidence>
<dbReference type="GO" id="GO:0032259">
    <property type="term" value="P:methylation"/>
    <property type="evidence" value="ECO:0007669"/>
    <property type="project" value="UniProtKB-KW"/>
</dbReference>
<keyword evidence="2" id="KW-0808">Transferase</keyword>
<proteinExistence type="predicted"/>
<dbReference type="CDD" id="cd02440">
    <property type="entry name" value="AdoMet_MTases"/>
    <property type="match status" value="1"/>
</dbReference>
<dbReference type="Gene3D" id="3.40.50.150">
    <property type="entry name" value="Vaccinia Virus protein VP39"/>
    <property type="match status" value="1"/>
</dbReference>